<evidence type="ECO:0000313" key="2">
    <source>
        <dbReference type="Proteomes" id="UP000287166"/>
    </source>
</evidence>
<dbReference type="EMBL" id="BFAD01000008">
    <property type="protein sequence ID" value="GBE85587.1"/>
    <property type="molecule type" value="Genomic_DNA"/>
</dbReference>
<reference evidence="1 2" key="1">
    <citation type="journal article" date="2018" name="Sci. Rep.">
        <title>Genome sequence of the cauliflower mushroom Sparassis crispa (Hanabiratake) and its association with beneficial usage.</title>
        <authorList>
            <person name="Kiyama R."/>
            <person name="Furutani Y."/>
            <person name="Kawaguchi K."/>
            <person name="Nakanishi T."/>
        </authorList>
    </citation>
    <scope>NUCLEOTIDE SEQUENCE [LARGE SCALE GENOMIC DNA]</scope>
</reference>
<dbReference type="AlphaFoldDB" id="A0A401GTP6"/>
<dbReference type="Proteomes" id="UP000287166">
    <property type="component" value="Unassembled WGS sequence"/>
</dbReference>
<gene>
    <name evidence="1" type="ORF">SCP_0801040</name>
</gene>
<name>A0A401GTP6_9APHY</name>
<dbReference type="OrthoDB" id="3016366at2759"/>
<protein>
    <submittedName>
        <fullName evidence="1">Uncharacterized protein</fullName>
    </submittedName>
</protein>
<dbReference type="Pfam" id="PF20174">
    <property type="entry name" value="DUF6540"/>
    <property type="match status" value="1"/>
</dbReference>
<organism evidence="1 2">
    <name type="scientific">Sparassis crispa</name>
    <dbReference type="NCBI Taxonomy" id="139825"/>
    <lineage>
        <taxon>Eukaryota</taxon>
        <taxon>Fungi</taxon>
        <taxon>Dikarya</taxon>
        <taxon>Basidiomycota</taxon>
        <taxon>Agaricomycotina</taxon>
        <taxon>Agaricomycetes</taxon>
        <taxon>Polyporales</taxon>
        <taxon>Sparassidaceae</taxon>
        <taxon>Sparassis</taxon>
    </lineage>
</organism>
<proteinExistence type="predicted"/>
<dbReference type="InParanoid" id="A0A401GTP6"/>
<dbReference type="RefSeq" id="XP_027616500.1">
    <property type="nucleotide sequence ID" value="XM_027760699.1"/>
</dbReference>
<sequence length="164" mass="18564">MPFEPGGIYAILYELPPTRPNRPAPLHWGLLIATHPDGINSVRIHVKQHDVTSWYRELSWTYDALRSSNGLRYIRLGHTRNMSHAIQTVEAIPVPESAPGIFNCVCWTMEAIQSLHVAGYIQLTSGVLTELEQMIRHIGKQALESKHAGMWRLDQIVDAHSRLP</sequence>
<keyword evidence="2" id="KW-1185">Reference proteome</keyword>
<comment type="caution">
    <text evidence="1">The sequence shown here is derived from an EMBL/GenBank/DDBJ whole genome shotgun (WGS) entry which is preliminary data.</text>
</comment>
<dbReference type="InterPro" id="IPR046670">
    <property type="entry name" value="DUF6540"/>
</dbReference>
<evidence type="ECO:0000313" key="1">
    <source>
        <dbReference type="EMBL" id="GBE85587.1"/>
    </source>
</evidence>
<dbReference type="GeneID" id="38782504"/>
<accession>A0A401GTP6</accession>